<reference evidence="2 3" key="1">
    <citation type="journal article" date="2024" name="Ann. Entomol. Soc. Am.">
        <title>Genomic analyses of the southern and eastern yellowjacket wasps (Hymenoptera: Vespidae) reveal evolutionary signatures of social life.</title>
        <authorList>
            <person name="Catto M.A."/>
            <person name="Caine P.B."/>
            <person name="Orr S.E."/>
            <person name="Hunt B.G."/>
            <person name="Goodisman M.A.D."/>
        </authorList>
    </citation>
    <scope>NUCLEOTIDE SEQUENCE [LARGE SCALE GENOMIC DNA]</scope>
    <source>
        <strain evidence="2">232</strain>
        <tissue evidence="2">Head and thorax</tissue>
    </source>
</reference>
<dbReference type="AlphaFoldDB" id="A0ABD2CIE9"/>
<evidence type="ECO:0000313" key="2">
    <source>
        <dbReference type="EMBL" id="KAL2744860.1"/>
    </source>
</evidence>
<proteinExistence type="predicted"/>
<keyword evidence="3" id="KW-1185">Reference proteome</keyword>
<evidence type="ECO:0000313" key="3">
    <source>
        <dbReference type="Proteomes" id="UP001607303"/>
    </source>
</evidence>
<dbReference type="Proteomes" id="UP001607303">
    <property type="component" value="Unassembled WGS sequence"/>
</dbReference>
<feature type="region of interest" description="Disordered" evidence="1">
    <location>
        <begin position="57"/>
        <end position="99"/>
    </location>
</feature>
<gene>
    <name evidence="2" type="ORF">V1477_007402</name>
</gene>
<accession>A0ABD2CIE9</accession>
<comment type="caution">
    <text evidence="2">The sequence shown here is derived from an EMBL/GenBank/DDBJ whole genome shotgun (WGS) entry which is preliminary data.</text>
</comment>
<feature type="non-terminal residue" evidence="2">
    <location>
        <position position="99"/>
    </location>
</feature>
<protein>
    <submittedName>
        <fullName evidence="2">Disco-interacting protein 2 isoform X9</fullName>
    </submittedName>
</protein>
<sequence>MAEFNIDIGKLPEDVREKLAELDLELSEEAHLRCFPQARSDEVHDLKGRRGRVSIKFRRDDGDDDDDDDDDDVDDDDDDDVDVDISTMGGLMSTAENFQ</sequence>
<dbReference type="EMBL" id="JAYRBN010000050">
    <property type="protein sequence ID" value="KAL2744860.1"/>
    <property type="molecule type" value="Genomic_DNA"/>
</dbReference>
<organism evidence="2 3">
    <name type="scientific">Vespula maculifrons</name>
    <name type="common">Eastern yellow jacket</name>
    <name type="synonym">Wasp</name>
    <dbReference type="NCBI Taxonomy" id="7453"/>
    <lineage>
        <taxon>Eukaryota</taxon>
        <taxon>Metazoa</taxon>
        <taxon>Ecdysozoa</taxon>
        <taxon>Arthropoda</taxon>
        <taxon>Hexapoda</taxon>
        <taxon>Insecta</taxon>
        <taxon>Pterygota</taxon>
        <taxon>Neoptera</taxon>
        <taxon>Endopterygota</taxon>
        <taxon>Hymenoptera</taxon>
        <taxon>Apocrita</taxon>
        <taxon>Aculeata</taxon>
        <taxon>Vespoidea</taxon>
        <taxon>Vespidae</taxon>
        <taxon>Vespinae</taxon>
        <taxon>Vespula</taxon>
    </lineage>
</organism>
<name>A0ABD2CIE9_VESMC</name>
<feature type="compositionally biased region" description="Acidic residues" evidence="1">
    <location>
        <begin position="62"/>
        <end position="83"/>
    </location>
</feature>
<evidence type="ECO:0000256" key="1">
    <source>
        <dbReference type="SAM" id="MobiDB-lite"/>
    </source>
</evidence>